<proteinExistence type="predicted"/>
<dbReference type="EMBL" id="AMGY01000005">
    <property type="protein sequence ID" value="EXJ82262.1"/>
    <property type="molecule type" value="Genomic_DNA"/>
</dbReference>
<dbReference type="OrthoDB" id="5229118at2759"/>
<dbReference type="GeneID" id="19170185"/>
<comment type="caution">
    <text evidence="2">The sequence shown here is derived from an EMBL/GenBank/DDBJ whole genome shotgun (WGS) entry which is preliminary data.</text>
</comment>
<feature type="compositionally biased region" description="Polar residues" evidence="1">
    <location>
        <begin position="259"/>
        <end position="290"/>
    </location>
</feature>
<dbReference type="RefSeq" id="XP_007734385.1">
    <property type="nucleotide sequence ID" value="XM_007736195.1"/>
</dbReference>
<feature type="compositionally biased region" description="Polar residues" evidence="1">
    <location>
        <begin position="229"/>
        <end position="251"/>
    </location>
</feature>
<feature type="region of interest" description="Disordered" evidence="1">
    <location>
        <begin position="143"/>
        <end position="307"/>
    </location>
</feature>
<name>W9XNY7_9EURO</name>
<feature type="compositionally biased region" description="Acidic residues" evidence="1">
    <location>
        <begin position="337"/>
        <end position="359"/>
    </location>
</feature>
<dbReference type="Proteomes" id="UP000019478">
    <property type="component" value="Unassembled WGS sequence"/>
</dbReference>
<sequence length="386" mass="42723">MSVPEPNPKYQRHVDKLQATLSHFSKTNAASDILVTWLQKIIALFHEDDVGLAKLTETTRSRHKAARNLLRMVLHDLGHEVFFLCGFSLPITMLGTTKDPAGFIATIRQWWGHVNVPISFTELCSELVERYKDIIPRSEGLIPAIPQKRPWPDQALEEEPTPQSREEQTSTISNLQLPDGEERRCPSSSLEHLGGQQQTSQTNSNPQLPRGPTADRSNQQLMGGEEQRPATSNLELTIGEQQTSRISSSLQLPGEEQNAHSSNLQLPSEEQTARRSSNLQPPGTPHSRSNLPLPGSDEQAHHSSPNLHLHRDAETTRGDETECFPAEFAACPATIPEVEETEDPNDVDDANGVDDDEAYNADNSGSTDEVMDAGFFDEAMNSIDSE</sequence>
<dbReference type="HOGENOM" id="CLU_715714_0_0_1"/>
<evidence type="ECO:0000256" key="1">
    <source>
        <dbReference type="SAM" id="MobiDB-lite"/>
    </source>
</evidence>
<accession>W9XNY7</accession>
<dbReference type="STRING" id="1182542.W9XNY7"/>
<feature type="compositionally biased region" description="Low complexity" evidence="1">
    <location>
        <begin position="194"/>
        <end position="205"/>
    </location>
</feature>
<keyword evidence="3" id="KW-1185">Reference proteome</keyword>
<protein>
    <submittedName>
        <fullName evidence="2">Uncharacterized protein</fullName>
    </submittedName>
</protein>
<gene>
    <name evidence="2" type="ORF">A1O3_06075</name>
</gene>
<organism evidence="2 3">
    <name type="scientific">Capronia epimyces CBS 606.96</name>
    <dbReference type="NCBI Taxonomy" id="1182542"/>
    <lineage>
        <taxon>Eukaryota</taxon>
        <taxon>Fungi</taxon>
        <taxon>Dikarya</taxon>
        <taxon>Ascomycota</taxon>
        <taxon>Pezizomycotina</taxon>
        <taxon>Eurotiomycetes</taxon>
        <taxon>Chaetothyriomycetidae</taxon>
        <taxon>Chaetothyriales</taxon>
        <taxon>Herpotrichiellaceae</taxon>
        <taxon>Capronia</taxon>
    </lineage>
</organism>
<evidence type="ECO:0000313" key="3">
    <source>
        <dbReference type="Proteomes" id="UP000019478"/>
    </source>
</evidence>
<dbReference type="AlphaFoldDB" id="W9XNY7"/>
<reference evidence="2 3" key="1">
    <citation type="submission" date="2013-03" db="EMBL/GenBank/DDBJ databases">
        <title>The Genome Sequence of Capronia epimyces CBS 606.96.</title>
        <authorList>
            <consortium name="The Broad Institute Genomics Platform"/>
            <person name="Cuomo C."/>
            <person name="de Hoog S."/>
            <person name="Gorbushina A."/>
            <person name="Walker B."/>
            <person name="Young S.K."/>
            <person name="Zeng Q."/>
            <person name="Gargeya S."/>
            <person name="Fitzgerald M."/>
            <person name="Haas B."/>
            <person name="Abouelleil A."/>
            <person name="Allen A.W."/>
            <person name="Alvarado L."/>
            <person name="Arachchi H.M."/>
            <person name="Berlin A.M."/>
            <person name="Chapman S.B."/>
            <person name="Gainer-Dewar J."/>
            <person name="Goldberg J."/>
            <person name="Griggs A."/>
            <person name="Gujja S."/>
            <person name="Hansen M."/>
            <person name="Howarth C."/>
            <person name="Imamovic A."/>
            <person name="Ireland A."/>
            <person name="Larimer J."/>
            <person name="McCowan C."/>
            <person name="Murphy C."/>
            <person name="Pearson M."/>
            <person name="Poon T.W."/>
            <person name="Priest M."/>
            <person name="Roberts A."/>
            <person name="Saif S."/>
            <person name="Shea T."/>
            <person name="Sisk P."/>
            <person name="Sykes S."/>
            <person name="Wortman J."/>
            <person name="Nusbaum C."/>
            <person name="Birren B."/>
        </authorList>
    </citation>
    <scope>NUCLEOTIDE SEQUENCE [LARGE SCALE GENOMIC DNA]</scope>
    <source>
        <strain evidence="2 3">CBS 606.96</strain>
    </source>
</reference>
<evidence type="ECO:0000313" key="2">
    <source>
        <dbReference type="EMBL" id="EXJ82262.1"/>
    </source>
</evidence>
<feature type="region of interest" description="Disordered" evidence="1">
    <location>
        <begin position="331"/>
        <end position="370"/>
    </location>
</feature>